<dbReference type="PATRIC" id="fig|1280951.3.peg.2374"/>
<accession>A0A059FN41</accession>
<proteinExistence type="predicted"/>
<sequence>MTAFAIGSSASSLAALTLLRQGPITPQENSAADTLGAPFRYDGSLTTGVSAAAYTIDTILRSRAIAPPASSAAGLAQLAGALARFDSAGVSVQFRVDGAAAPDDVAGWMGDRNIGILADHAASVAATPEEALAQYGEIARQAAARPGASDFSKQIHQAYLEGRIELVPAEEYGVKSETAVAFHFAANGDFRGSSWNVSTPADSLSLADLKQTRLKEQDDGSWIDTETGRYAAGISFGGRSYVATFD</sequence>
<dbReference type="EMBL" id="ARYI01000010">
    <property type="protein sequence ID" value="KCZ91908.1"/>
    <property type="molecule type" value="Genomic_DNA"/>
</dbReference>
<dbReference type="Proteomes" id="UP000025061">
    <property type="component" value="Unassembled WGS sequence"/>
</dbReference>
<organism evidence="1 2">
    <name type="scientific">Hyphomonas hirschiana VP5</name>
    <dbReference type="NCBI Taxonomy" id="1280951"/>
    <lineage>
        <taxon>Bacteria</taxon>
        <taxon>Pseudomonadati</taxon>
        <taxon>Pseudomonadota</taxon>
        <taxon>Alphaproteobacteria</taxon>
        <taxon>Hyphomonadales</taxon>
        <taxon>Hyphomonadaceae</taxon>
        <taxon>Hyphomonas</taxon>
    </lineage>
</organism>
<comment type="caution">
    <text evidence="1">The sequence shown here is derived from an EMBL/GenBank/DDBJ whole genome shotgun (WGS) entry which is preliminary data.</text>
</comment>
<reference evidence="1 2" key="1">
    <citation type="submission" date="2013-04" db="EMBL/GenBank/DDBJ databases">
        <title>Hyphomonas hirschiana VP5 Genome Sequencing.</title>
        <authorList>
            <person name="Lai Q."/>
            <person name="Shao Z."/>
        </authorList>
    </citation>
    <scope>NUCLEOTIDE SEQUENCE [LARGE SCALE GENOMIC DNA]</scope>
    <source>
        <strain evidence="1 2">VP5</strain>
    </source>
</reference>
<evidence type="ECO:0000313" key="1">
    <source>
        <dbReference type="EMBL" id="KCZ91908.1"/>
    </source>
</evidence>
<dbReference type="AlphaFoldDB" id="A0A059FN41"/>
<evidence type="ECO:0000313" key="2">
    <source>
        <dbReference type="Proteomes" id="UP000025061"/>
    </source>
</evidence>
<dbReference type="RefSeq" id="WP_011648388.1">
    <property type="nucleotide sequence ID" value="NZ_ARYI01000010.1"/>
</dbReference>
<keyword evidence="2" id="KW-1185">Reference proteome</keyword>
<name>A0A059FN41_9PROT</name>
<gene>
    <name evidence="1" type="ORF">HHI_11784</name>
</gene>
<protein>
    <submittedName>
        <fullName evidence="1">Uncharacterized protein</fullName>
    </submittedName>
</protein>